<reference evidence="2" key="1">
    <citation type="journal article" date="2022" name="Front. Genet.">
        <title>Chromosome-Scale Assembly of the Dendrobium nobile Genome Provides Insights Into the Molecular Mechanism of the Biosynthesis of the Medicinal Active Ingredient of Dendrobium.</title>
        <authorList>
            <person name="Xu Q."/>
            <person name="Niu S.-C."/>
            <person name="Li K.-L."/>
            <person name="Zheng P.-J."/>
            <person name="Zhang X.-J."/>
            <person name="Jia Y."/>
            <person name="Liu Y."/>
            <person name="Niu Y.-X."/>
            <person name="Yu L.-H."/>
            <person name="Chen D.-F."/>
            <person name="Zhang G.-Q."/>
        </authorList>
    </citation>
    <scope>NUCLEOTIDE SEQUENCE</scope>
    <source>
        <tissue evidence="2">Leaf</tissue>
    </source>
</reference>
<feature type="compositionally biased region" description="Basic residues" evidence="1">
    <location>
        <begin position="47"/>
        <end position="56"/>
    </location>
</feature>
<evidence type="ECO:0000313" key="3">
    <source>
        <dbReference type="Proteomes" id="UP000829196"/>
    </source>
</evidence>
<gene>
    <name evidence="2" type="ORF">KFK09_024555</name>
</gene>
<feature type="region of interest" description="Disordered" evidence="1">
    <location>
        <begin position="33"/>
        <end position="56"/>
    </location>
</feature>
<accession>A0A8T3AEB7</accession>
<name>A0A8T3AEB7_DENNO</name>
<comment type="caution">
    <text evidence="2">The sequence shown here is derived from an EMBL/GenBank/DDBJ whole genome shotgun (WGS) entry which is preliminary data.</text>
</comment>
<proteinExistence type="predicted"/>
<keyword evidence="3" id="KW-1185">Reference proteome</keyword>
<evidence type="ECO:0000256" key="1">
    <source>
        <dbReference type="SAM" id="MobiDB-lite"/>
    </source>
</evidence>
<dbReference type="Proteomes" id="UP000829196">
    <property type="component" value="Unassembled WGS sequence"/>
</dbReference>
<evidence type="ECO:0000313" key="2">
    <source>
        <dbReference type="EMBL" id="KAI0494421.1"/>
    </source>
</evidence>
<sequence>MRTSSNSRDRLSLLKTLSVLEIGRRCGRFTRLTKSAPNAEKAVASHRPGHGHPSHA</sequence>
<dbReference type="AlphaFoldDB" id="A0A8T3AEB7"/>
<organism evidence="2 3">
    <name type="scientific">Dendrobium nobile</name>
    <name type="common">Orchid</name>
    <dbReference type="NCBI Taxonomy" id="94219"/>
    <lineage>
        <taxon>Eukaryota</taxon>
        <taxon>Viridiplantae</taxon>
        <taxon>Streptophyta</taxon>
        <taxon>Embryophyta</taxon>
        <taxon>Tracheophyta</taxon>
        <taxon>Spermatophyta</taxon>
        <taxon>Magnoliopsida</taxon>
        <taxon>Liliopsida</taxon>
        <taxon>Asparagales</taxon>
        <taxon>Orchidaceae</taxon>
        <taxon>Epidendroideae</taxon>
        <taxon>Malaxideae</taxon>
        <taxon>Dendrobiinae</taxon>
        <taxon>Dendrobium</taxon>
    </lineage>
</organism>
<protein>
    <submittedName>
        <fullName evidence="2">Uncharacterized protein</fullName>
    </submittedName>
</protein>
<dbReference type="EMBL" id="JAGYWB010000017">
    <property type="protein sequence ID" value="KAI0494421.1"/>
    <property type="molecule type" value="Genomic_DNA"/>
</dbReference>